<dbReference type="AlphaFoldDB" id="A0A1N6GPB9"/>
<name>A0A1N6GPB9_9MICO</name>
<keyword evidence="4" id="KW-1185">Reference proteome</keyword>
<evidence type="ECO:0008006" key="5">
    <source>
        <dbReference type="Google" id="ProtNLM"/>
    </source>
</evidence>
<evidence type="ECO:0000313" key="4">
    <source>
        <dbReference type="Proteomes" id="UP000184699"/>
    </source>
</evidence>
<gene>
    <name evidence="3" type="ORF">SAMN05443544_2754</name>
</gene>
<evidence type="ECO:0000256" key="2">
    <source>
        <dbReference type="SAM" id="SignalP"/>
    </source>
</evidence>
<dbReference type="OrthoDB" id="5019342at2"/>
<feature type="region of interest" description="Disordered" evidence="1">
    <location>
        <begin position="24"/>
        <end position="55"/>
    </location>
</feature>
<keyword evidence="2" id="KW-0732">Signal</keyword>
<protein>
    <recommendedName>
        <fullName evidence="5">Lipoprotein LpqN</fullName>
    </recommendedName>
</protein>
<evidence type="ECO:0000313" key="3">
    <source>
        <dbReference type="EMBL" id="SIO09409.1"/>
    </source>
</evidence>
<dbReference type="RefSeq" id="WP_143231634.1">
    <property type="nucleotide sequence ID" value="NZ_FSRJ01000003.1"/>
</dbReference>
<dbReference type="EMBL" id="FSRJ01000003">
    <property type="protein sequence ID" value="SIO09409.1"/>
    <property type="molecule type" value="Genomic_DNA"/>
</dbReference>
<evidence type="ECO:0000256" key="1">
    <source>
        <dbReference type="SAM" id="MobiDB-lite"/>
    </source>
</evidence>
<feature type="signal peptide" evidence="2">
    <location>
        <begin position="1"/>
        <end position="18"/>
    </location>
</feature>
<reference evidence="4" key="1">
    <citation type="submission" date="2016-11" db="EMBL/GenBank/DDBJ databases">
        <authorList>
            <person name="Varghese N."/>
            <person name="Submissions S."/>
        </authorList>
    </citation>
    <scope>NUCLEOTIDE SEQUENCE [LARGE SCALE GENOMIC DNA]</scope>
    <source>
        <strain evidence="4">DSM 8595</strain>
    </source>
</reference>
<feature type="chain" id="PRO_5038551868" description="Lipoprotein LpqN" evidence="2">
    <location>
        <begin position="19"/>
        <end position="203"/>
    </location>
</feature>
<accession>A0A1N6GPB9</accession>
<organism evidence="3 4">
    <name type="scientific">Agromyces cerinus subsp. cerinus</name>
    <dbReference type="NCBI Taxonomy" id="232089"/>
    <lineage>
        <taxon>Bacteria</taxon>
        <taxon>Bacillati</taxon>
        <taxon>Actinomycetota</taxon>
        <taxon>Actinomycetes</taxon>
        <taxon>Micrococcales</taxon>
        <taxon>Microbacteriaceae</taxon>
        <taxon>Agromyces</taxon>
    </lineage>
</organism>
<proteinExistence type="predicted"/>
<dbReference type="Proteomes" id="UP000184699">
    <property type="component" value="Unassembled WGS sequence"/>
</dbReference>
<dbReference type="PROSITE" id="PS51257">
    <property type="entry name" value="PROKAR_LIPOPROTEIN"/>
    <property type="match status" value="1"/>
</dbReference>
<sequence>MRSLSMLALAAIAVTVLAGCTGSPADAGEPSTPVVTAEPSPAPTPTPAPVEADPADPSTWLIDADGIGPFELGMPLDAAVALVPDYTVETCPNPAVRFLGSETASSPTIILVAADDGGLAEVTLSGSTQPATAGGIRVGSTVTEATSAYPGLELTQRYADRYTLEGTPGWISFTTEGLDVGPTAPITTISVVEGAVPPSEYCG</sequence>